<dbReference type="AlphaFoldDB" id="A0AAP0IIV6"/>
<comment type="caution">
    <text evidence="1">The sequence shown here is derived from an EMBL/GenBank/DDBJ whole genome shotgun (WGS) entry which is preliminary data.</text>
</comment>
<accession>A0AAP0IIV6</accession>
<protein>
    <submittedName>
        <fullName evidence="1">Uncharacterized protein</fullName>
    </submittedName>
</protein>
<gene>
    <name evidence="1" type="ORF">Sjap_015308</name>
</gene>
<dbReference type="Proteomes" id="UP001417504">
    <property type="component" value="Unassembled WGS sequence"/>
</dbReference>
<evidence type="ECO:0000313" key="1">
    <source>
        <dbReference type="EMBL" id="KAK9116361.1"/>
    </source>
</evidence>
<evidence type="ECO:0000313" key="2">
    <source>
        <dbReference type="Proteomes" id="UP001417504"/>
    </source>
</evidence>
<keyword evidence="2" id="KW-1185">Reference proteome</keyword>
<name>A0AAP0IIV6_9MAGN</name>
<sequence length="148" mass="17016">MKNENFRAKGYNSVVSHSNSDRNFDGNKQEKELRVIKLHLEAVPSTSKPAFLGHSKEYNNLSRTDFQVIFLGSRFRAMVLQRGTTLDYSVGLMILEEVINGLTLVVDIKKCDELNVSPMEKDWLTLFGHREMRTYHDRNLTVVTCHIA</sequence>
<dbReference type="EMBL" id="JBBNAE010000006">
    <property type="protein sequence ID" value="KAK9116361.1"/>
    <property type="molecule type" value="Genomic_DNA"/>
</dbReference>
<proteinExistence type="predicted"/>
<reference evidence="1 2" key="1">
    <citation type="submission" date="2024-01" db="EMBL/GenBank/DDBJ databases">
        <title>Genome assemblies of Stephania.</title>
        <authorList>
            <person name="Yang L."/>
        </authorList>
    </citation>
    <scope>NUCLEOTIDE SEQUENCE [LARGE SCALE GENOMIC DNA]</scope>
    <source>
        <strain evidence="1">QJT</strain>
        <tissue evidence="1">Leaf</tissue>
    </source>
</reference>
<organism evidence="1 2">
    <name type="scientific">Stephania japonica</name>
    <dbReference type="NCBI Taxonomy" id="461633"/>
    <lineage>
        <taxon>Eukaryota</taxon>
        <taxon>Viridiplantae</taxon>
        <taxon>Streptophyta</taxon>
        <taxon>Embryophyta</taxon>
        <taxon>Tracheophyta</taxon>
        <taxon>Spermatophyta</taxon>
        <taxon>Magnoliopsida</taxon>
        <taxon>Ranunculales</taxon>
        <taxon>Menispermaceae</taxon>
        <taxon>Menispermoideae</taxon>
        <taxon>Cissampelideae</taxon>
        <taxon>Stephania</taxon>
    </lineage>
</organism>